<evidence type="ECO:0000313" key="1">
    <source>
        <dbReference type="EMBL" id="RAW03296.1"/>
    </source>
</evidence>
<accession>A0A364Y853</accession>
<dbReference type="Pfam" id="PF11625">
    <property type="entry name" value="DUF3253"/>
    <property type="match status" value="1"/>
</dbReference>
<evidence type="ECO:0000313" key="2">
    <source>
        <dbReference type="Proteomes" id="UP000251889"/>
    </source>
</evidence>
<protein>
    <recommendedName>
        <fullName evidence="3">DUF3253 domain-containing protein</fullName>
    </recommendedName>
</protein>
<evidence type="ECO:0008006" key="3">
    <source>
        <dbReference type="Google" id="ProtNLM"/>
    </source>
</evidence>
<proteinExistence type="predicted"/>
<dbReference type="EMBL" id="QMFY01000001">
    <property type="protein sequence ID" value="RAW03296.1"/>
    <property type="molecule type" value="Genomic_DNA"/>
</dbReference>
<dbReference type="InterPro" id="IPR036388">
    <property type="entry name" value="WH-like_DNA-bd_sf"/>
</dbReference>
<dbReference type="InterPro" id="IPR036390">
    <property type="entry name" value="WH_DNA-bd_sf"/>
</dbReference>
<dbReference type="AlphaFoldDB" id="A0A364Y853"/>
<comment type="caution">
    <text evidence="1">The sequence shown here is derived from an EMBL/GenBank/DDBJ whole genome shotgun (WGS) entry which is preliminary data.</text>
</comment>
<dbReference type="InterPro" id="IPR021660">
    <property type="entry name" value="DUF3253"/>
</dbReference>
<dbReference type="OrthoDB" id="711646at2"/>
<gene>
    <name evidence="1" type="ORF">DQQ10_04220</name>
</gene>
<name>A0A364Y853_9BACT</name>
<dbReference type="SUPFAM" id="SSF46785">
    <property type="entry name" value="Winged helix' DNA-binding domain"/>
    <property type="match status" value="1"/>
</dbReference>
<dbReference type="Gene3D" id="1.10.10.10">
    <property type="entry name" value="Winged helix-like DNA-binding domain superfamily/Winged helix DNA-binding domain"/>
    <property type="match status" value="1"/>
</dbReference>
<reference evidence="1 2" key="1">
    <citation type="submission" date="2018-06" db="EMBL/GenBank/DDBJ databases">
        <title>Chryseolinea flavus sp. nov., a member of the phylum Bacteroidetes isolated from soil.</title>
        <authorList>
            <person name="Li Y."/>
            <person name="Wang J."/>
        </authorList>
    </citation>
    <scope>NUCLEOTIDE SEQUENCE [LARGE SCALE GENOMIC DNA]</scope>
    <source>
        <strain evidence="1 2">SDU1-6</strain>
    </source>
</reference>
<keyword evidence="2" id="KW-1185">Reference proteome</keyword>
<organism evidence="1 2">
    <name type="scientific">Pseudochryseolinea flava</name>
    <dbReference type="NCBI Taxonomy" id="2059302"/>
    <lineage>
        <taxon>Bacteria</taxon>
        <taxon>Pseudomonadati</taxon>
        <taxon>Bacteroidota</taxon>
        <taxon>Cytophagia</taxon>
        <taxon>Cytophagales</taxon>
        <taxon>Fulvivirgaceae</taxon>
        <taxon>Pseudochryseolinea</taxon>
    </lineage>
</organism>
<dbReference type="Proteomes" id="UP000251889">
    <property type="component" value="Unassembled WGS sequence"/>
</dbReference>
<dbReference type="RefSeq" id="WP_112745511.1">
    <property type="nucleotide sequence ID" value="NZ_QMFY01000001.1"/>
</dbReference>
<sequence>MVFAEEIRKTILRLAEETGKERSFAPADVARAIDQQNWPLLIDQVKLVAETLIKEGKIKITGIKNQAESHDGPRFKGID</sequence>